<gene>
    <name evidence="2" type="ORF">Theba_0141</name>
</gene>
<evidence type="ECO:0000256" key="1">
    <source>
        <dbReference type="SAM" id="MobiDB-lite"/>
    </source>
</evidence>
<dbReference type="KEGG" id="mpg:Theba_0141"/>
<dbReference type="AlphaFoldDB" id="I2F1T4"/>
<proteinExistence type="predicted"/>
<dbReference type="RefSeq" id="WP_014730052.1">
    <property type="nucleotide sequence ID" value="NC_017934.1"/>
</dbReference>
<sequence>MQEKKKCFFVCPIGPENSDLRRRSDEILDYVLKPVLERYTVQRADQIASPGMITNDIVHHLIHDDLVIADLTDHNPNVMYELAVRHAYRKPVIQMISRDQVLPFDVGNQRTIFYDIGHPSSTEELKNGLRKVILGIENGENDGLIENPIMNAELLKEMRMGTRNERALAIISERLDQIYHELMVLRDQTMQGFAESRWQEDSKNEQYGSYLRSMERLLEAFFGTKISQKTSGETSRTKLERQKQKQNRP</sequence>
<dbReference type="GeneID" id="87108434"/>
<accession>I2F1T4</accession>
<evidence type="ECO:0000313" key="2">
    <source>
        <dbReference type="EMBL" id="AFK05887.1"/>
    </source>
</evidence>
<keyword evidence="3" id="KW-1185">Reference proteome</keyword>
<dbReference type="HOGENOM" id="CLU_078780_2_1_0"/>
<dbReference type="eggNOG" id="COG3613">
    <property type="taxonomic scope" value="Bacteria"/>
</dbReference>
<dbReference type="EMBL" id="CP003532">
    <property type="protein sequence ID" value="AFK05887.1"/>
    <property type="molecule type" value="Genomic_DNA"/>
</dbReference>
<evidence type="ECO:0000313" key="3">
    <source>
        <dbReference type="Proteomes" id="UP000002881"/>
    </source>
</evidence>
<protein>
    <recommendedName>
        <fullName evidence="4">Nucleoside 2-deoxyribosyltransferase</fullName>
    </recommendedName>
</protein>
<evidence type="ECO:0008006" key="4">
    <source>
        <dbReference type="Google" id="ProtNLM"/>
    </source>
</evidence>
<feature type="region of interest" description="Disordered" evidence="1">
    <location>
        <begin position="228"/>
        <end position="249"/>
    </location>
</feature>
<dbReference type="Proteomes" id="UP000002881">
    <property type="component" value="Chromosome"/>
</dbReference>
<organism evidence="2 3">
    <name type="scientific">Mesotoga prima MesG1.Ag.4.2</name>
    <dbReference type="NCBI Taxonomy" id="660470"/>
    <lineage>
        <taxon>Bacteria</taxon>
        <taxon>Thermotogati</taxon>
        <taxon>Thermotogota</taxon>
        <taxon>Thermotogae</taxon>
        <taxon>Kosmotogales</taxon>
        <taxon>Kosmotogaceae</taxon>
        <taxon>Mesotoga</taxon>
    </lineage>
</organism>
<reference evidence="2 3" key="1">
    <citation type="journal article" date="2012" name="Genome Biol. Evol.">
        <title>Genome Sequence of the Mesophilic Thermotogales Bacterium Mesotoga prima MesG1.Ag.4.2 Reveals the Largest Thermotogales Genome To Date.</title>
        <authorList>
            <person name="Zhaxybayeva O."/>
            <person name="Swithers K.S."/>
            <person name="Foght J."/>
            <person name="Green A.G."/>
            <person name="Bruce D."/>
            <person name="Detter C."/>
            <person name="Han S."/>
            <person name="Teshima H."/>
            <person name="Han J."/>
            <person name="Woyke T."/>
            <person name="Pitluck S."/>
            <person name="Nolan M."/>
            <person name="Ivanova N."/>
            <person name="Pati A."/>
            <person name="Land M.L."/>
            <person name="Dlutek M."/>
            <person name="Doolittle W.F."/>
            <person name="Noll K.M."/>
            <person name="Nesbo C.L."/>
        </authorList>
    </citation>
    <scope>NUCLEOTIDE SEQUENCE [LARGE SCALE GENOMIC DNA]</scope>
    <source>
        <strain evidence="3">mesG1.Ag.4.2</strain>
    </source>
</reference>
<name>I2F1T4_9BACT</name>